<keyword evidence="2" id="KW-1185">Reference proteome</keyword>
<sequence>MARARHAPEEAVVLCQEAVAAGELAGLGGRRRAGVLLELARSLYAGARYDEATAVGMQVLDQVRDPALVVQVVDTMLADPQWISFSYDTDVSMIDHRLRQALAALPAGSSAWALGEACRGVLLGASGGDGDIDAVTGGAVRAARAQDDPQLLIRAVQLRLIALRGPDVITERADTARLLRSLPGLPPALALVAELNVVSHQVECGDVAAAAGRSVELEERAEELRDPTLLRQTRYVRVALAMFEGRYEDAAADLAAVVARTPTASRHYFQAAEAGIHAQVAYEQGALAGFAPFLERVYDETGIPGFGYALGMALVDTDPDRARSLLLRTPEPPRDYSWVTATVVRNHLAILLGELDHVRRCRELLAPFRGGLVVTGTCLGIYGAYDGHLGEAALALGDHATARTELGAAVELLQRAGATYWLRRAREALARCDM</sequence>
<name>A0A077M3N7_9MICO</name>
<evidence type="ECO:0000313" key="2">
    <source>
        <dbReference type="Proteomes" id="UP000035721"/>
    </source>
</evidence>
<dbReference type="AlphaFoldDB" id="A0A077M3N7"/>
<dbReference type="EMBL" id="CAJB01000383">
    <property type="protein sequence ID" value="CCH79657.1"/>
    <property type="molecule type" value="Genomic_DNA"/>
</dbReference>
<comment type="caution">
    <text evidence="1">The sequence shown here is derived from an EMBL/GenBank/DDBJ whole genome shotgun (WGS) entry which is preliminary data.</text>
</comment>
<gene>
    <name evidence="1" type="ORF">BN12_510017</name>
</gene>
<dbReference type="OrthoDB" id="5509004at2"/>
<evidence type="ECO:0000313" key="1">
    <source>
        <dbReference type="EMBL" id="CCH79657.1"/>
    </source>
</evidence>
<accession>A0A077M3N7</accession>
<protein>
    <submittedName>
        <fullName evidence="1">Transcriptional regulator, SARP family</fullName>
    </submittedName>
</protein>
<proteinExistence type="predicted"/>
<dbReference type="STRING" id="1194083.BN12_510017"/>
<dbReference type="Proteomes" id="UP000035721">
    <property type="component" value="Unassembled WGS sequence"/>
</dbReference>
<organism evidence="1 2">
    <name type="scientific">Nostocoides japonicum T1-X7</name>
    <dbReference type="NCBI Taxonomy" id="1194083"/>
    <lineage>
        <taxon>Bacteria</taxon>
        <taxon>Bacillati</taxon>
        <taxon>Actinomycetota</taxon>
        <taxon>Actinomycetes</taxon>
        <taxon>Micrococcales</taxon>
        <taxon>Intrasporangiaceae</taxon>
        <taxon>Nostocoides</taxon>
    </lineage>
</organism>
<reference evidence="1 2" key="1">
    <citation type="journal article" date="2013" name="ISME J.">
        <title>A metabolic model for members of the genus Tetrasphaera involved in enhanced biological phosphorus removal.</title>
        <authorList>
            <person name="Kristiansen R."/>
            <person name="Nguyen H.T.T."/>
            <person name="Saunders A.M."/>
            <person name="Nielsen J.L."/>
            <person name="Wimmer R."/>
            <person name="Le V.Q."/>
            <person name="McIlroy S.J."/>
            <person name="Petrovski S."/>
            <person name="Seviour R.J."/>
            <person name="Calteau A."/>
            <person name="Nielsen K.L."/>
            <person name="Nielsen P.H."/>
        </authorList>
    </citation>
    <scope>NUCLEOTIDE SEQUENCE [LARGE SCALE GENOMIC DNA]</scope>
    <source>
        <strain evidence="1 2">T1-X7</strain>
    </source>
</reference>